<keyword evidence="1" id="KW-0479">Metal-binding</keyword>
<evidence type="ECO:0008006" key="4">
    <source>
        <dbReference type="Google" id="ProtNLM"/>
    </source>
</evidence>
<dbReference type="InterPro" id="IPR005493">
    <property type="entry name" value="RraA/RraA-like"/>
</dbReference>
<evidence type="ECO:0000313" key="2">
    <source>
        <dbReference type="EMBL" id="KAL3665817.1"/>
    </source>
</evidence>
<keyword evidence="3" id="KW-1185">Reference proteome</keyword>
<feature type="binding site" evidence="1">
    <location>
        <begin position="183"/>
        <end position="186"/>
    </location>
    <ligand>
        <name>substrate</name>
    </ligand>
</feature>
<dbReference type="SUPFAM" id="SSF89562">
    <property type="entry name" value="RraA-like"/>
    <property type="match status" value="1"/>
</dbReference>
<gene>
    <name evidence="2" type="ORF">V7S43_009244</name>
</gene>
<dbReference type="Pfam" id="PF03737">
    <property type="entry name" value="RraA-like"/>
    <property type="match status" value="1"/>
</dbReference>
<dbReference type="AlphaFoldDB" id="A0ABD3FHC6"/>
<dbReference type="CDD" id="cd16841">
    <property type="entry name" value="RraA_family"/>
    <property type="match status" value="1"/>
</dbReference>
<dbReference type="PANTHER" id="PTHR33254:SF4">
    <property type="entry name" value="4-HYDROXY-4-METHYL-2-OXOGLUTARATE ALDOLASE 3-RELATED"/>
    <property type="match status" value="1"/>
</dbReference>
<sequence>MESGNVYDYFTPVPHEKYHIWVCYQCNKCGKQFSLQESRSKRHLILHLQQSCEPNFVPYSVPRSPTRVQGDKDHDVFKKRLKKDPPQNTADLLLRLAKLSTCVIADAMARVKIRGCLVDVSLARGYEAPLAMNICGLALTVKMMPSTGITPPSSGSYDYMETAKMGQVVVISAPPGLTTAVFGGLLATASKVRNLAGVVTDGRVRDLQDLSAMNFPAFATGTSVHGVYGSTTVAEVNRTVVVAGCVVRPNDIIRGDMSGVVVIPPERAQEIALRAEIIEDQDSQIVEAVDEGEPLYCSIRRVRSSLKV</sequence>
<comment type="cofactor">
    <cofactor evidence="1">
        <name>Mg(2+)</name>
        <dbReference type="ChEBI" id="CHEBI:18420"/>
    </cofactor>
</comment>
<evidence type="ECO:0000256" key="1">
    <source>
        <dbReference type="PIRSR" id="PIRSR605493-1"/>
    </source>
</evidence>
<proteinExistence type="predicted"/>
<dbReference type="EMBL" id="JBIMZQ010000019">
    <property type="protein sequence ID" value="KAL3665817.1"/>
    <property type="molecule type" value="Genomic_DNA"/>
</dbReference>
<protein>
    <recommendedName>
        <fullName evidence="4">C2H2-type domain-containing protein</fullName>
    </recommendedName>
</protein>
<keyword evidence="1" id="KW-0460">Magnesium</keyword>
<dbReference type="PANTHER" id="PTHR33254">
    <property type="entry name" value="4-HYDROXY-4-METHYL-2-OXOGLUTARATE ALDOLASE 3-RELATED"/>
    <property type="match status" value="1"/>
</dbReference>
<reference evidence="2 3" key="1">
    <citation type="submission" date="2024-09" db="EMBL/GenBank/DDBJ databases">
        <title>Genome sequencing and assembly of Phytophthora oleae, isolate VK10A, causative agent of rot of olive drupes.</title>
        <authorList>
            <person name="Conti Taguali S."/>
            <person name="Riolo M."/>
            <person name="La Spada F."/>
            <person name="Cacciola S.O."/>
            <person name="Dionisio G."/>
        </authorList>
    </citation>
    <scope>NUCLEOTIDE SEQUENCE [LARGE SCALE GENOMIC DNA]</scope>
    <source>
        <strain evidence="2 3">VK10A</strain>
    </source>
</reference>
<evidence type="ECO:0000313" key="3">
    <source>
        <dbReference type="Proteomes" id="UP001632037"/>
    </source>
</evidence>
<dbReference type="Gene3D" id="3.50.30.40">
    <property type="entry name" value="Ribonuclease E inhibitor RraA/RraA-like"/>
    <property type="match status" value="1"/>
</dbReference>
<name>A0ABD3FHC6_9STRA</name>
<dbReference type="Proteomes" id="UP001632037">
    <property type="component" value="Unassembled WGS sequence"/>
</dbReference>
<accession>A0ABD3FHC6</accession>
<dbReference type="InterPro" id="IPR036704">
    <property type="entry name" value="RraA/RraA-like_sf"/>
</dbReference>
<feature type="binding site" evidence="1">
    <location>
        <position position="206"/>
    </location>
    <ligand>
        <name>Mg(2+)</name>
        <dbReference type="ChEBI" id="CHEBI:18420"/>
    </ligand>
</feature>
<feature type="binding site" evidence="1">
    <location>
        <position position="205"/>
    </location>
    <ligand>
        <name>substrate</name>
    </ligand>
</feature>
<organism evidence="2 3">
    <name type="scientific">Phytophthora oleae</name>
    <dbReference type="NCBI Taxonomy" id="2107226"/>
    <lineage>
        <taxon>Eukaryota</taxon>
        <taxon>Sar</taxon>
        <taxon>Stramenopiles</taxon>
        <taxon>Oomycota</taxon>
        <taxon>Peronosporomycetes</taxon>
        <taxon>Peronosporales</taxon>
        <taxon>Peronosporaceae</taxon>
        <taxon>Phytophthora</taxon>
    </lineage>
</organism>
<comment type="caution">
    <text evidence="2">The sequence shown here is derived from an EMBL/GenBank/DDBJ whole genome shotgun (WGS) entry which is preliminary data.</text>
</comment>